<organism evidence="3 4">
    <name type="scientific">Filimonas lacunae</name>
    <dbReference type="NCBI Taxonomy" id="477680"/>
    <lineage>
        <taxon>Bacteria</taxon>
        <taxon>Pseudomonadati</taxon>
        <taxon>Bacteroidota</taxon>
        <taxon>Chitinophagia</taxon>
        <taxon>Chitinophagales</taxon>
        <taxon>Chitinophagaceae</taxon>
        <taxon>Filimonas</taxon>
    </lineage>
</organism>
<dbReference type="InterPro" id="IPR029058">
    <property type="entry name" value="AB_hydrolase_fold"/>
</dbReference>
<keyword evidence="4" id="KW-1185">Reference proteome</keyword>
<keyword evidence="1" id="KW-0732">Signal</keyword>
<dbReference type="PANTHER" id="PTHR37017">
    <property type="entry name" value="AB HYDROLASE-1 DOMAIN-CONTAINING PROTEIN-RELATED"/>
    <property type="match status" value="1"/>
</dbReference>
<feature type="signal peptide" evidence="1">
    <location>
        <begin position="1"/>
        <end position="22"/>
    </location>
</feature>
<feature type="chain" id="PRO_5030022709" evidence="1">
    <location>
        <begin position="23"/>
        <end position="264"/>
    </location>
</feature>
<dbReference type="PANTHER" id="PTHR37017:SF11">
    <property type="entry name" value="ESTERASE_LIPASE_THIOESTERASE DOMAIN-CONTAINING PROTEIN"/>
    <property type="match status" value="1"/>
</dbReference>
<evidence type="ECO:0000313" key="3">
    <source>
        <dbReference type="EMBL" id="SIT33815.1"/>
    </source>
</evidence>
<sequence>MKAIYVAFVLCLVGHYSFSQQAASKIPATIVLVHGAWSDSTAWNAITPVLRDKGHTVINVNLPGHGADNTSPANISMRLYVDEVKKAIGNRTDIVLVGHSMAGVIISQVAEEIPAQVKELVYLAAFLPQDGQSLLSLAQNDKDAHLGKYLTVDKEHGLAIVSKEGITDAFLQDTPGNIVDFVIAHWKAEPLAPLATPVTLTNANFGSIRKAYIHTTEDHAVSYSAQIQMVKATPVKKTYTLHSSHTPFLSVPAKLADILLQESR</sequence>
<evidence type="ECO:0000259" key="2">
    <source>
        <dbReference type="Pfam" id="PF12697"/>
    </source>
</evidence>
<dbReference type="InterPro" id="IPR000073">
    <property type="entry name" value="AB_hydrolase_1"/>
</dbReference>
<evidence type="ECO:0000256" key="1">
    <source>
        <dbReference type="SAM" id="SignalP"/>
    </source>
</evidence>
<proteinExistence type="predicted"/>
<protein>
    <submittedName>
        <fullName evidence="3">Pimeloyl-ACP methyl ester carboxylesterase</fullName>
    </submittedName>
</protein>
<dbReference type="SUPFAM" id="SSF53474">
    <property type="entry name" value="alpha/beta-Hydrolases"/>
    <property type="match status" value="1"/>
</dbReference>
<evidence type="ECO:0000313" key="4">
    <source>
        <dbReference type="Proteomes" id="UP000186917"/>
    </source>
</evidence>
<dbReference type="RefSeq" id="WP_084206528.1">
    <property type="nucleotide sequence ID" value="NZ_AP017422.1"/>
</dbReference>
<dbReference type="Gene3D" id="3.40.50.1820">
    <property type="entry name" value="alpha/beta hydrolase"/>
    <property type="match status" value="1"/>
</dbReference>
<accession>A0A173MBP9</accession>
<reference evidence="4" key="1">
    <citation type="submission" date="2017-01" db="EMBL/GenBank/DDBJ databases">
        <authorList>
            <person name="Varghese N."/>
            <person name="Submissions S."/>
        </authorList>
    </citation>
    <scope>NUCLEOTIDE SEQUENCE [LARGE SCALE GENOMIC DNA]</scope>
    <source>
        <strain evidence="4">DSM 21054</strain>
    </source>
</reference>
<dbReference type="AlphaFoldDB" id="A0A173MBP9"/>
<gene>
    <name evidence="3" type="ORF">SAMN05421788_113138</name>
</gene>
<dbReference type="Proteomes" id="UP000186917">
    <property type="component" value="Unassembled WGS sequence"/>
</dbReference>
<dbReference type="STRING" id="477680.SAMN05421788_113138"/>
<feature type="domain" description="AB hydrolase-1" evidence="2">
    <location>
        <begin position="30"/>
        <end position="257"/>
    </location>
</feature>
<name>A0A173MBP9_9BACT</name>
<dbReference type="Pfam" id="PF12697">
    <property type="entry name" value="Abhydrolase_6"/>
    <property type="match status" value="1"/>
</dbReference>
<dbReference type="InterPro" id="IPR052897">
    <property type="entry name" value="Sec-Metab_Biosynth_Hydrolase"/>
</dbReference>
<dbReference type="EMBL" id="FTOR01000013">
    <property type="protein sequence ID" value="SIT33815.1"/>
    <property type="molecule type" value="Genomic_DNA"/>
</dbReference>
<dbReference type="KEGG" id="fln:FLA_0911"/>
<dbReference type="OrthoDB" id="9112061at2"/>